<dbReference type="InterPro" id="IPR011651">
    <property type="entry name" value="Notch_ligand_N"/>
</dbReference>
<dbReference type="Gene3D" id="2.10.25.10">
    <property type="entry name" value="Laminin"/>
    <property type="match status" value="1"/>
</dbReference>
<keyword evidence="2 12" id="KW-0217">Developmental protein</keyword>
<dbReference type="PROSITE" id="PS50026">
    <property type="entry name" value="EGF_3"/>
    <property type="match status" value="1"/>
</dbReference>
<keyword evidence="12" id="KW-0732">Signal</keyword>
<comment type="subcellular location">
    <subcellularLocation>
        <location evidence="1 12">Membrane</location>
        <topology evidence="1 12">Single-pass type I membrane protein</topology>
    </subcellularLocation>
</comment>
<dbReference type="PROSITE" id="PS51051">
    <property type="entry name" value="DSL"/>
    <property type="match status" value="1"/>
</dbReference>
<evidence type="ECO:0000313" key="18">
    <source>
        <dbReference type="Proteomes" id="UP000762676"/>
    </source>
</evidence>
<sequence length="550" mass="59979">MTGLRYRNFTNHQGALADGTCCDNPGLTVPDCPRDQCDTNFLPCATYAGSGSARCGAYFQTPTGTMVDVDSFVLKTKIGNTKDQKTHTRTLVVFRHPFSSKDTQFNILAREITGNWKSPMAHFSFVIDWMDTFFSRDLHWRKMVLTDAYSELGLDVVHQCVRYYFGPTCSVYCKPTYQYTCLNNGSKRCTKGWQGPDCDELVPHCTSGLCQNGGTCNNIHLGYFCMCRPPYSGKHCEATVALTATNPSSTAAATDPSTTTTSSSNLSPTVSSRGFLKALNMSNQTMSSVTTPSATSDLNISILSLSNQKSPTSIVPTTTSKREPPVFSVSNQKSPTSITPTITSNREPPVFTVANEKSPTSIIPTTISGRRLSVFNVSTIPMSATAPSTSSGPEPTKFIMLNQTVFTPTTAIPSSGRRKSMLDVWKQTFSTMTTTIGPFGSGLPMVDVSNRTLLLSTATTSRSGQETTEFNVSKQTIPTSITNHVCSDRNVSSIVVASASAGLILLVLLFALVTYLFCRMRKQKRRTKVQPALYPPLSHKENLLTKTRAF</sequence>
<dbReference type="GO" id="GO:0001708">
    <property type="term" value="P:cell fate specification"/>
    <property type="evidence" value="ECO:0007669"/>
    <property type="project" value="InterPro"/>
</dbReference>
<feature type="compositionally biased region" description="Low complexity" evidence="13">
    <location>
        <begin position="334"/>
        <end position="344"/>
    </location>
</feature>
<dbReference type="Proteomes" id="UP000762676">
    <property type="component" value="Unassembled WGS sequence"/>
</dbReference>
<evidence type="ECO:0000256" key="4">
    <source>
        <dbReference type="ARBA" id="ARBA00022692"/>
    </source>
</evidence>
<evidence type="ECO:0000256" key="5">
    <source>
        <dbReference type="ARBA" id="ARBA00022737"/>
    </source>
</evidence>
<feature type="region of interest" description="Disordered" evidence="13">
    <location>
        <begin position="311"/>
        <end position="346"/>
    </location>
</feature>
<evidence type="ECO:0000256" key="9">
    <source>
        <dbReference type="ARBA" id="ARBA00023180"/>
    </source>
</evidence>
<dbReference type="PROSITE" id="PS01186">
    <property type="entry name" value="EGF_2"/>
    <property type="match status" value="1"/>
</dbReference>
<dbReference type="Gene3D" id="2.60.40.3510">
    <property type="match status" value="1"/>
</dbReference>
<keyword evidence="5 12" id="KW-0677">Repeat</keyword>
<evidence type="ECO:0000256" key="13">
    <source>
        <dbReference type="SAM" id="MobiDB-lite"/>
    </source>
</evidence>
<dbReference type="SUPFAM" id="SSF57196">
    <property type="entry name" value="EGF/Laminin"/>
    <property type="match status" value="1"/>
</dbReference>
<evidence type="ECO:0000256" key="3">
    <source>
        <dbReference type="ARBA" id="ARBA00022536"/>
    </source>
</evidence>
<feature type="disulfide bond" evidence="11">
    <location>
        <begin position="160"/>
        <end position="169"/>
    </location>
</feature>
<evidence type="ECO:0000256" key="2">
    <source>
        <dbReference type="ARBA" id="ARBA00022473"/>
    </source>
</evidence>
<gene>
    <name evidence="17" type="ORF">ElyMa_006379200</name>
</gene>
<comment type="function">
    <text evidence="12">Putative Notch ligand involved in the mediation of Notch signaling.</text>
</comment>
<dbReference type="PROSITE" id="PS00022">
    <property type="entry name" value="EGF_1"/>
    <property type="match status" value="1"/>
</dbReference>
<dbReference type="SMART" id="SM00179">
    <property type="entry name" value="EGF_CA"/>
    <property type="match status" value="1"/>
</dbReference>
<dbReference type="PANTHER" id="PTHR22669:SF16">
    <property type="entry name" value="CHONDROITIN SULFATE PROTEOGLYCAN 4"/>
    <property type="match status" value="1"/>
</dbReference>
<keyword evidence="8 10" id="KW-1015">Disulfide bond</keyword>
<evidence type="ECO:0000256" key="12">
    <source>
        <dbReference type="RuleBase" id="RU280815"/>
    </source>
</evidence>
<dbReference type="InterPro" id="IPR001774">
    <property type="entry name" value="DSL"/>
</dbReference>
<dbReference type="GO" id="GO:0005112">
    <property type="term" value="F:Notch binding"/>
    <property type="evidence" value="ECO:0007669"/>
    <property type="project" value="InterPro"/>
</dbReference>
<feature type="disulfide bond" evidence="11">
    <location>
        <begin position="189"/>
        <end position="198"/>
    </location>
</feature>
<accession>A0AAV4HPZ5</accession>
<dbReference type="Gene3D" id="2.10.25.140">
    <property type="match status" value="1"/>
</dbReference>
<protein>
    <recommendedName>
        <fullName evidence="12">Delta-like protein</fullName>
    </recommendedName>
</protein>
<feature type="region of interest" description="Disordered" evidence="13">
    <location>
        <begin position="248"/>
        <end position="268"/>
    </location>
</feature>
<dbReference type="InterPro" id="IPR000742">
    <property type="entry name" value="EGF"/>
</dbReference>
<feature type="domain" description="EGF-like" evidence="15">
    <location>
        <begin position="201"/>
        <end position="237"/>
    </location>
</feature>
<reference evidence="17 18" key="1">
    <citation type="journal article" date="2021" name="Elife">
        <title>Chloroplast acquisition without the gene transfer in kleptoplastic sea slugs, Plakobranchus ocellatus.</title>
        <authorList>
            <person name="Maeda T."/>
            <person name="Takahashi S."/>
            <person name="Yoshida T."/>
            <person name="Shimamura S."/>
            <person name="Takaki Y."/>
            <person name="Nagai Y."/>
            <person name="Toyoda A."/>
            <person name="Suzuki Y."/>
            <person name="Arimoto A."/>
            <person name="Ishii H."/>
            <person name="Satoh N."/>
            <person name="Nishiyama T."/>
            <person name="Hasebe M."/>
            <person name="Maruyama T."/>
            <person name="Minagawa J."/>
            <person name="Obokata J."/>
            <person name="Shigenobu S."/>
        </authorList>
    </citation>
    <scope>NUCLEOTIDE SEQUENCE [LARGE SCALE GENOMIC DNA]</scope>
</reference>
<evidence type="ECO:0000256" key="10">
    <source>
        <dbReference type="PROSITE-ProRule" id="PRU00076"/>
    </source>
</evidence>
<feature type="disulfide bond" evidence="10">
    <location>
        <begin position="227"/>
        <end position="236"/>
    </location>
</feature>
<name>A0AAV4HPZ5_9GAST</name>
<dbReference type="GO" id="GO:0005886">
    <property type="term" value="C:plasma membrane"/>
    <property type="evidence" value="ECO:0007669"/>
    <property type="project" value="TreeGrafter"/>
</dbReference>
<evidence type="ECO:0000259" key="15">
    <source>
        <dbReference type="PROSITE" id="PS50026"/>
    </source>
</evidence>
<evidence type="ECO:0000256" key="1">
    <source>
        <dbReference type="ARBA" id="ARBA00004479"/>
    </source>
</evidence>
<dbReference type="Pfam" id="PF07657">
    <property type="entry name" value="MNNL"/>
    <property type="match status" value="1"/>
</dbReference>
<evidence type="ECO:0000256" key="11">
    <source>
        <dbReference type="PROSITE-ProRule" id="PRU00377"/>
    </source>
</evidence>
<evidence type="ECO:0000256" key="8">
    <source>
        <dbReference type="ARBA" id="ARBA00023157"/>
    </source>
</evidence>
<dbReference type="InterPro" id="IPR000152">
    <property type="entry name" value="EGF-type_Asp/Asn_hydroxyl_site"/>
</dbReference>
<dbReference type="GO" id="GO:0007219">
    <property type="term" value="P:Notch signaling pathway"/>
    <property type="evidence" value="ECO:0007669"/>
    <property type="project" value="InterPro"/>
</dbReference>
<evidence type="ECO:0000256" key="14">
    <source>
        <dbReference type="SAM" id="Phobius"/>
    </source>
</evidence>
<dbReference type="PROSITE" id="PS00010">
    <property type="entry name" value="ASX_HYDROXYL"/>
    <property type="match status" value="1"/>
</dbReference>
<dbReference type="EMBL" id="BMAT01012811">
    <property type="protein sequence ID" value="GFR99634.1"/>
    <property type="molecule type" value="Genomic_DNA"/>
</dbReference>
<dbReference type="CDD" id="cd00054">
    <property type="entry name" value="EGF_CA"/>
    <property type="match status" value="1"/>
</dbReference>
<evidence type="ECO:0000256" key="6">
    <source>
        <dbReference type="ARBA" id="ARBA00022989"/>
    </source>
</evidence>
<keyword evidence="7 12" id="KW-0472">Membrane</keyword>
<dbReference type="SMART" id="SM00051">
    <property type="entry name" value="DSL"/>
    <property type="match status" value="1"/>
</dbReference>
<keyword evidence="9" id="KW-0325">Glycoprotein</keyword>
<dbReference type="InterPro" id="IPR039178">
    <property type="entry name" value="Lag2"/>
</dbReference>
<organism evidence="17 18">
    <name type="scientific">Elysia marginata</name>
    <dbReference type="NCBI Taxonomy" id="1093978"/>
    <lineage>
        <taxon>Eukaryota</taxon>
        <taxon>Metazoa</taxon>
        <taxon>Spiralia</taxon>
        <taxon>Lophotrochozoa</taxon>
        <taxon>Mollusca</taxon>
        <taxon>Gastropoda</taxon>
        <taxon>Heterobranchia</taxon>
        <taxon>Euthyneura</taxon>
        <taxon>Panpulmonata</taxon>
        <taxon>Sacoglossa</taxon>
        <taxon>Placobranchoidea</taxon>
        <taxon>Plakobranchidae</taxon>
        <taxon>Elysia</taxon>
    </lineage>
</organism>
<keyword evidence="18" id="KW-1185">Reference proteome</keyword>
<dbReference type="AlphaFoldDB" id="A0AAV4HPZ5"/>
<dbReference type="InterPro" id="IPR001881">
    <property type="entry name" value="EGF-like_Ca-bd_dom"/>
</dbReference>
<comment type="caution">
    <text evidence="17">The sequence shown here is derived from an EMBL/GenBank/DDBJ whole genome shotgun (WGS) entry which is preliminary data.</text>
</comment>
<evidence type="ECO:0000256" key="7">
    <source>
        <dbReference type="ARBA" id="ARBA00023136"/>
    </source>
</evidence>
<comment type="caution">
    <text evidence="10">Lacks conserved residue(s) required for the propagation of feature annotation.</text>
</comment>
<dbReference type="GO" id="GO:0005509">
    <property type="term" value="F:calcium ion binding"/>
    <property type="evidence" value="ECO:0007669"/>
    <property type="project" value="InterPro"/>
</dbReference>
<keyword evidence="4 12" id="KW-0812">Transmembrane</keyword>
<dbReference type="SMART" id="SM00181">
    <property type="entry name" value="EGF"/>
    <property type="match status" value="1"/>
</dbReference>
<evidence type="ECO:0000313" key="17">
    <source>
        <dbReference type="EMBL" id="GFR99634.1"/>
    </source>
</evidence>
<proteinExistence type="predicted"/>
<feature type="domain" description="DSL" evidence="16">
    <location>
        <begin position="158"/>
        <end position="198"/>
    </location>
</feature>
<dbReference type="Pfam" id="PF01414">
    <property type="entry name" value="DSL"/>
    <property type="match status" value="1"/>
</dbReference>
<keyword evidence="3 10" id="KW-0245">EGF-like domain</keyword>
<keyword evidence="6 12" id="KW-1133">Transmembrane helix</keyword>
<evidence type="ECO:0000259" key="16">
    <source>
        <dbReference type="PROSITE" id="PS51051"/>
    </source>
</evidence>
<dbReference type="PANTHER" id="PTHR22669">
    <property type="entry name" value="DELTA/SERRATE/LAG-2 DOMAIN PROTEIN"/>
    <property type="match status" value="1"/>
</dbReference>
<feature type="transmembrane region" description="Helical" evidence="14">
    <location>
        <begin position="494"/>
        <end position="518"/>
    </location>
</feature>